<evidence type="ECO:0008006" key="3">
    <source>
        <dbReference type="Google" id="ProtNLM"/>
    </source>
</evidence>
<name>C0ZNW1_RHOE4</name>
<protein>
    <recommendedName>
        <fullName evidence="3">Orc1-like AAA ATPase domain-containing protein</fullName>
    </recommendedName>
</protein>
<dbReference type="PANTHER" id="PTHR47691:SF3">
    <property type="entry name" value="HTH-TYPE TRANSCRIPTIONAL REGULATOR RV0890C-RELATED"/>
    <property type="match status" value="1"/>
</dbReference>
<evidence type="ECO:0000313" key="2">
    <source>
        <dbReference type="Proteomes" id="UP000002204"/>
    </source>
</evidence>
<dbReference type="AlphaFoldDB" id="C0ZNW1"/>
<reference evidence="1 2" key="2">
    <citation type="journal article" date="2006" name="Environ. Microbiol.">
        <title>Sequence analysis of three plasmids harboured in Rhodococcus erythropolis strain PR4.</title>
        <authorList>
            <person name="Sekine M."/>
            <person name="Tanikawa S."/>
            <person name="Omata S."/>
            <person name="Saito M."/>
            <person name="Fujisawa T."/>
            <person name="Tsukatani N."/>
            <person name="Tajima T."/>
            <person name="Sekigawa T."/>
            <person name="Kosugi H."/>
            <person name="Matsuo Y."/>
            <person name="Nishiko R."/>
            <person name="Imamura K."/>
            <person name="Ito M."/>
            <person name="Narita H."/>
            <person name="Tago S."/>
            <person name="Fujita N."/>
            <person name="Harayama S."/>
        </authorList>
    </citation>
    <scope>NUCLEOTIDE SEQUENCE [LARGE SCALE GENOMIC DNA]</scope>
    <source>
        <strain evidence="2">PR4 / NBRC 100887</strain>
    </source>
</reference>
<proteinExistence type="predicted"/>
<dbReference type="KEGG" id="rer:RER_47490"/>
<dbReference type="Gene3D" id="3.40.50.300">
    <property type="entry name" value="P-loop containing nucleotide triphosphate hydrolases"/>
    <property type="match status" value="1"/>
</dbReference>
<accession>C0ZNW1</accession>
<dbReference type="Proteomes" id="UP000002204">
    <property type="component" value="Chromosome"/>
</dbReference>
<gene>
    <name evidence="1" type="ordered locus">RER_47490</name>
</gene>
<dbReference type="SUPFAM" id="SSF52540">
    <property type="entry name" value="P-loop containing nucleoside triphosphate hydrolases"/>
    <property type="match status" value="1"/>
</dbReference>
<dbReference type="HOGENOM" id="CLU_1853646_0_0_11"/>
<reference evidence="2" key="1">
    <citation type="submission" date="2005-03" db="EMBL/GenBank/DDBJ databases">
        <title>Comparison of the complete genome sequences of Rhodococcus erythropolis PR4 and Rhodococcus opacus B4.</title>
        <authorList>
            <person name="Takarada H."/>
            <person name="Sekine M."/>
            <person name="Hosoyama A."/>
            <person name="Yamada R."/>
            <person name="Fujisawa T."/>
            <person name="Omata S."/>
            <person name="Shimizu A."/>
            <person name="Tsukatani N."/>
            <person name="Tanikawa S."/>
            <person name="Fujita N."/>
            <person name="Harayama S."/>
        </authorList>
    </citation>
    <scope>NUCLEOTIDE SEQUENCE [LARGE SCALE GENOMIC DNA]</scope>
    <source>
        <strain evidence="2">PR4 / NBRC 100887</strain>
    </source>
</reference>
<dbReference type="InterPro" id="IPR027417">
    <property type="entry name" value="P-loop_NTPase"/>
</dbReference>
<dbReference type="EMBL" id="AP008957">
    <property type="protein sequence ID" value="BAH35457.1"/>
    <property type="molecule type" value="Genomic_DNA"/>
</dbReference>
<organism evidence="1 2">
    <name type="scientific">Rhodococcus erythropolis (strain PR4 / NBRC 100887)</name>
    <dbReference type="NCBI Taxonomy" id="234621"/>
    <lineage>
        <taxon>Bacteria</taxon>
        <taxon>Bacillati</taxon>
        <taxon>Actinomycetota</taxon>
        <taxon>Actinomycetes</taxon>
        <taxon>Mycobacteriales</taxon>
        <taxon>Nocardiaceae</taxon>
        <taxon>Rhodococcus</taxon>
        <taxon>Rhodococcus erythropolis group</taxon>
    </lineage>
</organism>
<evidence type="ECO:0000313" key="1">
    <source>
        <dbReference type="EMBL" id="BAH35457.1"/>
    </source>
</evidence>
<sequence>MKSQKASRSMASAVRAEADHRVVGNLPLELTSFVGRRRELADARRLFESSRLLTLTGVGGVGKTRLAIRLAGALQRVFSDGTWLVELGELSDPDLLADYVAAPVRARQYRVRYFTRRKTSPELQWRGTSPRESRAWFW</sequence>
<dbReference type="PANTHER" id="PTHR47691">
    <property type="entry name" value="REGULATOR-RELATED"/>
    <property type="match status" value="1"/>
</dbReference>
<dbReference type="eggNOG" id="COG3903">
    <property type="taxonomic scope" value="Bacteria"/>
</dbReference>